<reference evidence="5 6" key="1">
    <citation type="submission" date="2018-08" db="EMBL/GenBank/DDBJ databases">
        <title>A genome reference for cultivated species of the human gut microbiota.</title>
        <authorList>
            <person name="Zou Y."/>
            <person name="Xue W."/>
            <person name="Luo G."/>
        </authorList>
    </citation>
    <scope>NUCLEOTIDE SEQUENCE [LARGE SCALE GENOMIC DNA]</scope>
    <source>
        <strain evidence="5 6">OF01-3</strain>
    </source>
</reference>
<dbReference type="Pfam" id="PF02626">
    <property type="entry name" value="CT_A_B"/>
    <property type="match status" value="1"/>
</dbReference>
<dbReference type="GO" id="GO:0016740">
    <property type="term" value="F:transferase activity"/>
    <property type="evidence" value="ECO:0007669"/>
    <property type="project" value="UniProtKB-KW"/>
</dbReference>
<keyword evidence="5" id="KW-0808">Transferase</keyword>
<evidence type="ECO:0000256" key="1">
    <source>
        <dbReference type="ARBA" id="ARBA00022741"/>
    </source>
</evidence>
<accession>A0A3E2TLL8</accession>
<gene>
    <name evidence="5" type="ORF">DXA39_01835</name>
</gene>
<dbReference type="GO" id="GO:0005524">
    <property type="term" value="F:ATP binding"/>
    <property type="evidence" value="ECO:0007669"/>
    <property type="project" value="UniProtKB-KW"/>
</dbReference>
<dbReference type="AlphaFoldDB" id="A0A3E2TLL8"/>
<dbReference type="OrthoDB" id="9782422at2"/>
<evidence type="ECO:0000313" key="5">
    <source>
        <dbReference type="EMBL" id="RGB78215.1"/>
    </source>
</evidence>
<comment type="caution">
    <text evidence="5">The sequence shown here is derived from an EMBL/GenBank/DDBJ whole genome shotgun (WGS) entry which is preliminary data.</text>
</comment>
<dbReference type="SUPFAM" id="SSF50891">
    <property type="entry name" value="Cyclophilin-like"/>
    <property type="match status" value="1"/>
</dbReference>
<evidence type="ECO:0000313" key="6">
    <source>
        <dbReference type="Proteomes" id="UP000261011"/>
    </source>
</evidence>
<evidence type="ECO:0000256" key="2">
    <source>
        <dbReference type="ARBA" id="ARBA00022801"/>
    </source>
</evidence>
<dbReference type="GO" id="GO:0016787">
    <property type="term" value="F:hydrolase activity"/>
    <property type="evidence" value="ECO:0007669"/>
    <property type="project" value="UniProtKB-KW"/>
</dbReference>
<keyword evidence="3" id="KW-0067">ATP-binding</keyword>
<organism evidence="5 6">
    <name type="scientific">Anaerococcus nagyae</name>
    <dbReference type="NCBI Taxonomy" id="1755241"/>
    <lineage>
        <taxon>Bacteria</taxon>
        <taxon>Bacillati</taxon>
        <taxon>Bacillota</taxon>
        <taxon>Tissierellia</taxon>
        <taxon>Tissierellales</taxon>
        <taxon>Peptoniphilaceae</taxon>
        <taxon>Anaerococcus</taxon>
    </lineage>
</organism>
<dbReference type="SMART" id="SM00797">
    <property type="entry name" value="AHS2"/>
    <property type="match status" value="1"/>
</dbReference>
<dbReference type="InterPro" id="IPR029000">
    <property type="entry name" value="Cyclophilin-like_dom_sf"/>
</dbReference>
<dbReference type="PANTHER" id="PTHR43309">
    <property type="entry name" value="5-OXOPROLINASE SUBUNIT C"/>
    <property type="match status" value="1"/>
</dbReference>
<dbReference type="RefSeq" id="WP_117520519.1">
    <property type="nucleotide sequence ID" value="NZ_QVEU01000001.1"/>
</dbReference>
<keyword evidence="1" id="KW-0547">Nucleotide-binding</keyword>
<sequence>MANVEVINGGMLSTIQDSGRYGYQEIGINVSGFADDYNARIANLLVGNDKDDAVIEMAFLGSSFKFNEPMLIALTGADFSPNINGEPIENYRSYLVKEGDELNLTAAKNGFRGYIAFGGEIDVPVVNGSKSTNLKTAIGGYKGRKLMTDDSFDVKVSEGTKERKLAAKYINQYSKFSELRVVRGPQDDAFTDKGIFDFFNSGGYTVTKDFDRMGIRLSGNKIEHKESADIISDGTALGSIQVPSNGQPIILFVDRQTTGGYTKVGTVITADIHKLGNLNYKDKIIFTEVSPEEANKIARNYYETFENIAKELNA</sequence>
<proteinExistence type="predicted"/>
<protein>
    <submittedName>
        <fullName evidence="5">Biotin-dependent carboxyltransferase</fullName>
    </submittedName>
</protein>
<dbReference type="Gene3D" id="2.40.100.10">
    <property type="entry name" value="Cyclophilin-like"/>
    <property type="match status" value="1"/>
</dbReference>
<dbReference type="EMBL" id="QVEU01000001">
    <property type="protein sequence ID" value="RGB78215.1"/>
    <property type="molecule type" value="Genomic_DNA"/>
</dbReference>
<dbReference type="Proteomes" id="UP000261011">
    <property type="component" value="Unassembled WGS sequence"/>
</dbReference>
<name>A0A3E2TLL8_9FIRM</name>
<evidence type="ECO:0000256" key="3">
    <source>
        <dbReference type="ARBA" id="ARBA00022840"/>
    </source>
</evidence>
<keyword evidence="6" id="KW-1185">Reference proteome</keyword>
<dbReference type="PANTHER" id="PTHR43309:SF5">
    <property type="entry name" value="5-OXOPROLINASE SUBUNIT C"/>
    <property type="match status" value="1"/>
</dbReference>
<feature type="domain" description="Carboxyltransferase" evidence="4">
    <location>
        <begin position="25"/>
        <end position="305"/>
    </location>
</feature>
<dbReference type="InterPro" id="IPR003778">
    <property type="entry name" value="CT_A_B"/>
</dbReference>
<dbReference type="InterPro" id="IPR052708">
    <property type="entry name" value="PxpC"/>
</dbReference>
<evidence type="ECO:0000259" key="4">
    <source>
        <dbReference type="SMART" id="SM00797"/>
    </source>
</evidence>
<keyword evidence="2" id="KW-0378">Hydrolase</keyword>
<dbReference type="NCBIfam" id="TIGR00724">
    <property type="entry name" value="urea_amlyse_rel"/>
    <property type="match status" value="1"/>
</dbReference>